<sequence length="162" mass="16674">MAQTWASYSATVINILSDQNKTFGEKIKESIKATINAWAAQEVGKLIMSAPATLGASLIGIPAVLAGAAAANAGVDAIPFAQGGIITGESLLGGNNFNARVGEGNKREAIIPLQSARGRNLLDQTGAGGGNQPVNVTLEIDGDRIAQIVTNKQIEGRFQGAF</sequence>
<reference evidence="1" key="2">
    <citation type="submission" date="2015-03" db="EMBL/GenBank/DDBJ databases">
        <authorList>
            <person name="Chow C.-E.T."/>
            <person name="Winget D.M."/>
            <person name="White R.A.III."/>
            <person name="Hallam S.J."/>
            <person name="Suttle C.A."/>
        </authorList>
    </citation>
    <scope>NUCLEOTIDE SEQUENCE</scope>
    <source>
        <strain evidence="1">Anoxic3_3</strain>
    </source>
</reference>
<dbReference type="EMBL" id="KR029578">
    <property type="protein sequence ID" value="AKH46012.1"/>
    <property type="molecule type" value="Genomic_DNA"/>
</dbReference>
<protein>
    <submittedName>
        <fullName evidence="1">Uncharacterized protein</fullName>
    </submittedName>
</protein>
<organism evidence="1">
    <name type="scientific">uncultured marine virus</name>
    <dbReference type="NCBI Taxonomy" id="186617"/>
    <lineage>
        <taxon>Viruses</taxon>
        <taxon>environmental samples</taxon>
    </lineage>
</organism>
<evidence type="ECO:0000313" key="1">
    <source>
        <dbReference type="EMBL" id="AKH46012.1"/>
    </source>
</evidence>
<accession>A0A0F7L3H6</accession>
<reference evidence="1" key="1">
    <citation type="journal article" date="2015" name="Front. Microbiol.">
        <title>Combining genomic sequencing methods to explore viral diversity and reveal potential virus-host interactions.</title>
        <authorList>
            <person name="Chow C.E."/>
            <person name="Winget D.M."/>
            <person name="White R.A.III."/>
            <person name="Hallam S.J."/>
            <person name="Suttle C.A."/>
        </authorList>
    </citation>
    <scope>NUCLEOTIDE SEQUENCE</scope>
    <source>
        <strain evidence="1">Anoxic3_3</strain>
    </source>
</reference>
<name>A0A0F7L3H6_9VIRU</name>
<proteinExistence type="predicted"/>